<dbReference type="GO" id="GO:0003723">
    <property type="term" value="F:RNA binding"/>
    <property type="evidence" value="ECO:0007669"/>
    <property type="project" value="UniProtKB-UniRule"/>
</dbReference>
<dbReference type="AlphaFoldDB" id="A0A6J0MLN9"/>
<gene>
    <name evidence="3" type="primary">LOC108844638</name>
</gene>
<feature type="region of interest" description="Disordered" evidence="1">
    <location>
        <begin position="70"/>
        <end position="188"/>
    </location>
</feature>
<dbReference type="CDD" id="cd11717">
    <property type="entry name" value="THUMP_THUMPD1_like"/>
    <property type="match status" value="1"/>
</dbReference>
<reference evidence="2" key="1">
    <citation type="journal article" date="2019" name="Database">
        <title>The radish genome database (RadishGD): an integrated information resource for radish genomics.</title>
        <authorList>
            <person name="Yu H.J."/>
            <person name="Baek S."/>
            <person name="Lee Y.J."/>
            <person name="Cho A."/>
            <person name="Mun J.H."/>
        </authorList>
    </citation>
    <scope>NUCLEOTIDE SEQUENCE [LARGE SCALE GENOMIC DNA]</scope>
    <source>
        <strain evidence="2">cv. WK10039</strain>
    </source>
</reference>
<dbReference type="RefSeq" id="XP_018473424.1">
    <property type="nucleotide sequence ID" value="XM_018617922.2"/>
</dbReference>
<sequence length="366" mass="40905">MATGDQSKKRKQRYLPQNRPAKKKGAYPLKPGVQGFFISCDGGREHQASQEAINVIDSFFEELMHGTGLKVNSSGLLENPVNKKVTFHYSEDEDEEDVEDDEGNNGEEEGNKGAGDELEVSEGGDNQVKEREVAREGSCEVKRVEETKTEKDEEDEVKEKNGVEEPPRKKTCTEEASESTKVDGNTEKSIDKLIDAELKELGDKSKRRFMKLDPGCNGIVFIQMKRRDGDPSPKDIVQHGLTSAAATKKHMSRFILRLVPVEVSCYPSEEEISRAIKPLVEQYFPVETDKPRKFAVLYGSRANTGVDRMKVINAVAKSIPAPHKVDLSNPEMSIVVEIVKTVCLIGVVEKYKELAKYNLRQLTSTK</sequence>
<dbReference type="Gene3D" id="3.30.2300.10">
    <property type="entry name" value="THUMP superfamily"/>
    <property type="match status" value="1"/>
</dbReference>
<feature type="compositionally biased region" description="Basic and acidic residues" evidence="1">
    <location>
        <begin position="127"/>
        <end position="188"/>
    </location>
</feature>
<dbReference type="GO" id="GO:0006400">
    <property type="term" value="P:tRNA modification"/>
    <property type="evidence" value="ECO:0007669"/>
    <property type="project" value="InterPro"/>
</dbReference>
<dbReference type="FunFam" id="3.30.2300.10:FF:000001">
    <property type="entry name" value="THUMP domain-containing protein 1"/>
    <property type="match status" value="1"/>
</dbReference>
<proteinExistence type="predicted"/>
<feature type="region of interest" description="Disordered" evidence="1">
    <location>
        <begin position="1"/>
        <end position="28"/>
    </location>
</feature>
<dbReference type="PANTHER" id="PTHR13452:SF10">
    <property type="entry name" value="THUMP DOMAIN-CONTAINING PROTEIN 1"/>
    <property type="match status" value="1"/>
</dbReference>
<feature type="compositionally biased region" description="Acidic residues" evidence="1">
    <location>
        <begin position="91"/>
        <end position="108"/>
    </location>
</feature>
<evidence type="ECO:0000313" key="2">
    <source>
        <dbReference type="Proteomes" id="UP000504610"/>
    </source>
</evidence>
<dbReference type="Pfam" id="PF02926">
    <property type="entry name" value="THUMP"/>
    <property type="match status" value="1"/>
</dbReference>
<name>A0A6J0MLN9_RAPSA</name>
<reference evidence="3" key="2">
    <citation type="submission" date="2025-08" db="UniProtKB">
        <authorList>
            <consortium name="RefSeq"/>
        </authorList>
    </citation>
    <scope>IDENTIFICATION</scope>
    <source>
        <tissue evidence="3">Leaf</tissue>
    </source>
</reference>
<dbReference type="PANTHER" id="PTHR13452">
    <property type="entry name" value="THUMP DOMAIN CONTAINING PROTEIN 1-RELATED"/>
    <property type="match status" value="1"/>
</dbReference>
<evidence type="ECO:0000313" key="3">
    <source>
        <dbReference type="RefSeq" id="XP_018473424.1"/>
    </source>
</evidence>
<dbReference type="InterPro" id="IPR040183">
    <property type="entry name" value="THUMPD1-like"/>
</dbReference>
<dbReference type="GeneID" id="108844638"/>
<dbReference type="SMART" id="SM00981">
    <property type="entry name" value="THUMP"/>
    <property type="match status" value="1"/>
</dbReference>
<dbReference type="OrthoDB" id="367221at2759"/>
<evidence type="ECO:0000256" key="1">
    <source>
        <dbReference type="SAM" id="MobiDB-lite"/>
    </source>
</evidence>
<accession>A0A6J0MLN9</accession>
<dbReference type="SUPFAM" id="SSF143437">
    <property type="entry name" value="THUMP domain-like"/>
    <property type="match status" value="1"/>
</dbReference>
<dbReference type="Proteomes" id="UP000504610">
    <property type="component" value="Chromosome 3"/>
</dbReference>
<dbReference type="KEGG" id="rsz:108844638"/>
<organism evidence="2 3">
    <name type="scientific">Raphanus sativus</name>
    <name type="common">Radish</name>
    <name type="synonym">Raphanus raphanistrum var. sativus</name>
    <dbReference type="NCBI Taxonomy" id="3726"/>
    <lineage>
        <taxon>Eukaryota</taxon>
        <taxon>Viridiplantae</taxon>
        <taxon>Streptophyta</taxon>
        <taxon>Embryophyta</taxon>
        <taxon>Tracheophyta</taxon>
        <taxon>Spermatophyta</taxon>
        <taxon>Magnoliopsida</taxon>
        <taxon>eudicotyledons</taxon>
        <taxon>Gunneridae</taxon>
        <taxon>Pentapetalae</taxon>
        <taxon>rosids</taxon>
        <taxon>malvids</taxon>
        <taxon>Brassicales</taxon>
        <taxon>Brassicaceae</taxon>
        <taxon>Brassiceae</taxon>
        <taxon>Raphanus</taxon>
    </lineage>
</organism>
<dbReference type="PROSITE" id="PS51165">
    <property type="entry name" value="THUMP"/>
    <property type="match status" value="1"/>
</dbReference>
<protein>
    <submittedName>
        <fullName evidence="3">Uncharacterized protein LOC108844638</fullName>
    </submittedName>
</protein>
<keyword evidence="2" id="KW-1185">Reference proteome</keyword>
<dbReference type="InterPro" id="IPR004114">
    <property type="entry name" value="THUMP_dom"/>
</dbReference>